<feature type="compositionally biased region" description="Basic residues" evidence="1">
    <location>
        <begin position="357"/>
        <end position="369"/>
    </location>
</feature>
<evidence type="ECO:0000256" key="1">
    <source>
        <dbReference type="SAM" id="MobiDB-lite"/>
    </source>
</evidence>
<comment type="caution">
    <text evidence="2">The sequence shown here is derived from an EMBL/GenBank/DDBJ whole genome shotgun (WGS) entry which is preliminary data.</text>
</comment>
<proteinExistence type="predicted"/>
<dbReference type="AlphaFoldDB" id="A0A8H7NJ93"/>
<organism evidence="2 3">
    <name type="scientific">Bionectria ochroleuca</name>
    <name type="common">Gliocladium roseum</name>
    <dbReference type="NCBI Taxonomy" id="29856"/>
    <lineage>
        <taxon>Eukaryota</taxon>
        <taxon>Fungi</taxon>
        <taxon>Dikarya</taxon>
        <taxon>Ascomycota</taxon>
        <taxon>Pezizomycotina</taxon>
        <taxon>Sordariomycetes</taxon>
        <taxon>Hypocreomycetidae</taxon>
        <taxon>Hypocreales</taxon>
        <taxon>Bionectriaceae</taxon>
        <taxon>Clonostachys</taxon>
    </lineage>
</organism>
<dbReference type="EMBL" id="JADCTT010000002">
    <property type="protein sequence ID" value="KAF9756715.1"/>
    <property type="molecule type" value="Genomic_DNA"/>
</dbReference>
<feature type="compositionally biased region" description="Low complexity" evidence="1">
    <location>
        <begin position="79"/>
        <end position="92"/>
    </location>
</feature>
<evidence type="ECO:0000313" key="3">
    <source>
        <dbReference type="Proteomes" id="UP000616885"/>
    </source>
</evidence>
<evidence type="ECO:0000313" key="2">
    <source>
        <dbReference type="EMBL" id="KAF9756715.1"/>
    </source>
</evidence>
<name>A0A8H7NJ93_BIOOC</name>
<sequence>MPPPTKTRPAPIAHQCPGPESTASSLSPPPAAAMPLQLKTNHSLRRNNLNTASPDDSAPDSTLYHWYLTSSSSGVPREASAGPLSASSSGSRRPSRHHSPSTSTSYQPNETLLDKHTSLDAVAADMADHHSSQVPRPHPHRDSHDLSLSTRDVTRDSLVTNMLVSLDKLSFLHNDAPRFGEEDDEDDLPRFFDIPRYRLENPEPPVAFHNHTRSLSYSSDIDTSSRLSSQYSRDRRSNSNATIQDVPRRASLVRETMRRSQSDTPKESPQQGSHRHKSGSVGSGSIDGLQSQGNGYTGGRWGRSHRRSASIDQGSHPSDLSQVDSMTRSLKADRVTSFNSDDMNAAPNPTVPGGPRKPPRLPRSHRNRPNPHLPIEIVARVDR</sequence>
<feature type="compositionally biased region" description="Low complexity" evidence="1">
    <location>
        <begin position="217"/>
        <end position="229"/>
    </location>
</feature>
<protein>
    <submittedName>
        <fullName evidence="2">Uncharacterized protein</fullName>
    </submittedName>
</protein>
<accession>A0A8H7NJ93</accession>
<feature type="compositionally biased region" description="Polar residues" evidence="1">
    <location>
        <begin position="310"/>
        <end position="328"/>
    </location>
</feature>
<reference evidence="2" key="1">
    <citation type="submission" date="2020-10" db="EMBL/GenBank/DDBJ databases">
        <title>High-Quality Genome Resource of Clonostachys rosea strain S41 by Oxford Nanopore Long-Read Sequencing.</title>
        <authorList>
            <person name="Wang H."/>
        </authorList>
    </citation>
    <scope>NUCLEOTIDE SEQUENCE</scope>
    <source>
        <strain evidence="2">S41</strain>
    </source>
</reference>
<feature type="compositionally biased region" description="Basic and acidic residues" evidence="1">
    <location>
        <begin position="255"/>
        <end position="266"/>
    </location>
</feature>
<gene>
    <name evidence="2" type="ORF">IM811_007659</name>
</gene>
<feature type="region of interest" description="Disordered" evidence="1">
    <location>
        <begin position="217"/>
        <end position="383"/>
    </location>
</feature>
<feature type="region of interest" description="Disordered" evidence="1">
    <location>
        <begin position="127"/>
        <end position="149"/>
    </location>
</feature>
<feature type="compositionally biased region" description="Polar residues" evidence="1">
    <location>
        <begin position="38"/>
        <end position="54"/>
    </location>
</feature>
<feature type="region of interest" description="Disordered" evidence="1">
    <location>
        <begin position="1"/>
        <end position="110"/>
    </location>
</feature>
<dbReference type="Proteomes" id="UP000616885">
    <property type="component" value="Unassembled WGS sequence"/>
</dbReference>